<evidence type="ECO:0000313" key="9">
    <source>
        <dbReference type="EMBL" id="RFA37820.1"/>
    </source>
</evidence>
<evidence type="ECO:0000259" key="8">
    <source>
        <dbReference type="Pfam" id="PF02706"/>
    </source>
</evidence>
<evidence type="ECO:0000256" key="2">
    <source>
        <dbReference type="ARBA" id="ARBA00022475"/>
    </source>
</evidence>
<feature type="transmembrane region" description="Helical" evidence="7">
    <location>
        <begin position="65"/>
        <end position="84"/>
    </location>
</feature>
<evidence type="ECO:0000256" key="7">
    <source>
        <dbReference type="SAM" id="Phobius"/>
    </source>
</evidence>
<keyword evidence="2" id="KW-1003">Cell membrane</keyword>
<dbReference type="InterPro" id="IPR003856">
    <property type="entry name" value="LPS_length_determ_N"/>
</dbReference>
<comment type="caution">
    <text evidence="9">The sequence shown here is derived from an EMBL/GenBank/DDBJ whole genome shotgun (WGS) entry which is preliminary data.</text>
</comment>
<keyword evidence="10" id="KW-1185">Reference proteome</keyword>
<evidence type="ECO:0000256" key="1">
    <source>
        <dbReference type="ARBA" id="ARBA00004651"/>
    </source>
</evidence>
<protein>
    <recommendedName>
        <fullName evidence="8">Polysaccharide chain length determinant N-terminal domain-containing protein</fullName>
    </recommendedName>
</protein>
<gene>
    <name evidence="9" type="ORF">CAL65_07715</name>
</gene>
<dbReference type="OrthoDB" id="5781423at2"/>
<dbReference type="InterPro" id="IPR050445">
    <property type="entry name" value="Bact_polysacc_biosynth/exp"/>
</dbReference>
<dbReference type="Proteomes" id="UP000256763">
    <property type="component" value="Unassembled WGS sequence"/>
</dbReference>
<evidence type="ECO:0000256" key="6">
    <source>
        <dbReference type="SAM" id="Coils"/>
    </source>
</evidence>
<proteinExistence type="predicted"/>
<dbReference type="GO" id="GO:0005886">
    <property type="term" value="C:plasma membrane"/>
    <property type="evidence" value="ECO:0007669"/>
    <property type="project" value="UniProtKB-SubCell"/>
</dbReference>
<accession>A0A3E0WXT3</accession>
<reference evidence="10" key="1">
    <citation type="submission" date="2017-05" db="EMBL/GenBank/DDBJ databases">
        <authorList>
            <person name="Sharma S."/>
            <person name="Sidhu C."/>
            <person name="Pinnaka A.K."/>
        </authorList>
    </citation>
    <scope>NUCLEOTIDE SEQUENCE [LARGE SCALE GENOMIC DNA]</scope>
    <source>
        <strain evidence="10">AK93</strain>
    </source>
</reference>
<dbReference type="GO" id="GO:0004713">
    <property type="term" value="F:protein tyrosine kinase activity"/>
    <property type="evidence" value="ECO:0007669"/>
    <property type="project" value="TreeGrafter"/>
</dbReference>
<dbReference type="EMBL" id="NFZW01000006">
    <property type="protein sequence ID" value="RFA37820.1"/>
    <property type="molecule type" value="Genomic_DNA"/>
</dbReference>
<feature type="transmembrane region" description="Helical" evidence="7">
    <location>
        <begin position="294"/>
        <end position="315"/>
    </location>
</feature>
<evidence type="ECO:0000313" key="10">
    <source>
        <dbReference type="Proteomes" id="UP000256763"/>
    </source>
</evidence>
<dbReference type="AlphaFoldDB" id="A0A3E0WXT3"/>
<keyword evidence="6" id="KW-0175">Coiled coil</keyword>
<comment type="subcellular location">
    <subcellularLocation>
        <location evidence="1">Cell membrane</location>
        <topology evidence="1">Multi-pass membrane protein</topology>
    </subcellularLocation>
</comment>
<sequence length="329" mass="36087">MPCRCVSPAEHGNIGNVRIEVERMTEPSSSGDLMRQPQTERDAELYYRDDEISLYDLFNVLVDRWWVIAAVFLATVLLGGAVAFSSTPSYEFRSGVDIGYIYRGEVATGDRYRLIESPDASRARLAEVVVPEVRRMLAATNEAIPRVNVEVRESDAGLVLISSAPASQVGLVEELHTQVVDALAERHQPLFERELALVVRQLEVRAAALDEELTSLREQAELLSERDHAAGAERGIVALIDAQRTSDLRRDIATVRSQLAPVKASIQGAETVSQSTQLSFLVSQSEQPVSGGKALVLALSIVLGLMGGVFAALFWEFVANARRARKESL</sequence>
<evidence type="ECO:0000256" key="5">
    <source>
        <dbReference type="ARBA" id="ARBA00023136"/>
    </source>
</evidence>
<evidence type="ECO:0000256" key="3">
    <source>
        <dbReference type="ARBA" id="ARBA00022692"/>
    </source>
</evidence>
<evidence type="ECO:0000256" key="4">
    <source>
        <dbReference type="ARBA" id="ARBA00022989"/>
    </source>
</evidence>
<keyword evidence="5 7" id="KW-0472">Membrane</keyword>
<feature type="domain" description="Polysaccharide chain length determinant N-terminal" evidence="8">
    <location>
        <begin position="50"/>
        <end position="91"/>
    </location>
</feature>
<organism evidence="9 10">
    <name type="scientific">Alkalilimnicola ehrlichii</name>
    <dbReference type="NCBI Taxonomy" id="351052"/>
    <lineage>
        <taxon>Bacteria</taxon>
        <taxon>Pseudomonadati</taxon>
        <taxon>Pseudomonadota</taxon>
        <taxon>Gammaproteobacteria</taxon>
        <taxon>Chromatiales</taxon>
        <taxon>Ectothiorhodospiraceae</taxon>
        <taxon>Alkalilimnicola</taxon>
    </lineage>
</organism>
<feature type="coiled-coil region" evidence="6">
    <location>
        <begin position="199"/>
        <end position="226"/>
    </location>
</feature>
<keyword evidence="3 7" id="KW-0812">Transmembrane</keyword>
<keyword evidence="4 7" id="KW-1133">Transmembrane helix</keyword>
<dbReference type="Pfam" id="PF02706">
    <property type="entry name" value="Wzz"/>
    <property type="match status" value="1"/>
</dbReference>
<dbReference type="PANTHER" id="PTHR32309:SF13">
    <property type="entry name" value="FERRIC ENTEROBACTIN TRANSPORT PROTEIN FEPE"/>
    <property type="match status" value="1"/>
</dbReference>
<dbReference type="PANTHER" id="PTHR32309">
    <property type="entry name" value="TYROSINE-PROTEIN KINASE"/>
    <property type="match status" value="1"/>
</dbReference>
<name>A0A3E0WXT3_9GAMM</name>